<dbReference type="Pfam" id="PF01471">
    <property type="entry name" value="PG_binding_1"/>
    <property type="match status" value="2"/>
</dbReference>
<evidence type="ECO:0000313" key="5">
    <source>
        <dbReference type="Proteomes" id="UP000000851"/>
    </source>
</evidence>
<feature type="region of interest" description="Disordered" evidence="1">
    <location>
        <begin position="1"/>
        <end position="78"/>
    </location>
</feature>
<dbReference type="Gene3D" id="1.10.101.10">
    <property type="entry name" value="PGBD-like superfamily/PGBD"/>
    <property type="match status" value="2"/>
</dbReference>
<feature type="domain" description="Peptidoglycan binding-like" evidence="3">
    <location>
        <begin position="299"/>
        <end position="353"/>
    </location>
</feature>
<feature type="domain" description="Peptidoglycan binding-like" evidence="3">
    <location>
        <begin position="209"/>
        <end position="266"/>
    </location>
</feature>
<dbReference type="InterPro" id="IPR036365">
    <property type="entry name" value="PGBD-like_sf"/>
</dbReference>
<dbReference type="eggNOG" id="COG3409">
    <property type="taxonomic scope" value="Bacteria"/>
</dbReference>
<accession>C7QJC2</accession>
<reference evidence="4 5" key="1">
    <citation type="journal article" date="2009" name="Stand. Genomic Sci.">
        <title>Complete genome sequence of Catenulispora acidiphila type strain (ID 139908).</title>
        <authorList>
            <person name="Copeland A."/>
            <person name="Lapidus A."/>
            <person name="Glavina Del Rio T."/>
            <person name="Nolan M."/>
            <person name="Lucas S."/>
            <person name="Chen F."/>
            <person name="Tice H."/>
            <person name="Cheng J.F."/>
            <person name="Bruce D."/>
            <person name="Goodwin L."/>
            <person name="Pitluck S."/>
            <person name="Mikhailova N."/>
            <person name="Pati A."/>
            <person name="Ivanova N."/>
            <person name="Mavromatis K."/>
            <person name="Chen A."/>
            <person name="Palaniappan K."/>
            <person name="Chain P."/>
            <person name="Land M."/>
            <person name="Hauser L."/>
            <person name="Chang Y.J."/>
            <person name="Jeffries C.D."/>
            <person name="Chertkov O."/>
            <person name="Brettin T."/>
            <person name="Detter J.C."/>
            <person name="Han C."/>
            <person name="Ali Z."/>
            <person name="Tindall B.J."/>
            <person name="Goker M."/>
            <person name="Bristow J."/>
            <person name="Eisen J.A."/>
            <person name="Markowitz V."/>
            <person name="Hugenholtz P."/>
            <person name="Kyrpides N.C."/>
            <person name="Klenk H.P."/>
        </authorList>
    </citation>
    <scope>NUCLEOTIDE SEQUENCE [LARGE SCALE GENOMIC DNA]</scope>
    <source>
        <strain evidence="5">DSM 44928 / JCM 14897 / NBRC 102108 / NRRL B-24433 / ID139908</strain>
    </source>
</reference>
<dbReference type="HOGENOM" id="CLU_768812_0_0_11"/>
<feature type="compositionally biased region" description="Low complexity" evidence="1">
    <location>
        <begin position="153"/>
        <end position="203"/>
    </location>
</feature>
<keyword evidence="5" id="KW-1185">Reference proteome</keyword>
<protein>
    <submittedName>
        <fullName evidence="4">Peptidoglycan-binding domain 1 protein</fullName>
    </submittedName>
</protein>
<dbReference type="EMBL" id="CP001700">
    <property type="protein sequence ID" value="ACU69264.1"/>
    <property type="molecule type" value="Genomic_DNA"/>
</dbReference>
<dbReference type="Proteomes" id="UP000000851">
    <property type="component" value="Chromosome"/>
</dbReference>
<keyword evidence="2" id="KW-1133">Transmembrane helix</keyword>
<dbReference type="SUPFAM" id="SSF47090">
    <property type="entry name" value="PGBD-like"/>
    <property type="match status" value="2"/>
</dbReference>
<dbReference type="InterPro" id="IPR002477">
    <property type="entry name" value="Peptidoglycan-bd-like"/>
</dbReference>
<dbReference type="RefSeq" id="WP_012784559.1">
    <property type="nucleotide sequence ID" value="NC_013131.1"/>
</dbReference>
<gene>
    <name evidence="4" type="ordered locus">Caci_0311</name>
</gene>
<evidence type="ECO:0000313" key="4">
    <source>
        <dbReference type="EMBL" id="ACU69264.1"/>
    </source>
</evidence>
<feature type="transmembrane region" description="Helical" evidence="2">
    <location>
        <begin position="129"/>
        <end position="151"/>
    </location>
</feature>
<proteinExistence type="predicted"/>
<sequence length="360" mass="36829">MTWELPAQGQAQEATQAIPAQNGSLNPDSLNPEVYASLFRPEGAPARANPNATQVMPSVPDDYGRPGYDQDGYPQAGYDQRAANQPAYDQPIDYQAAGGGAYAEPYETGYADDYPDEPSARPSNRGTKIGIGVAAGAVLVIVISLITLGGGSSKPSAGPANTPGTVTTPTVPPSTSAPQVAASDPATSTPSSPASSTSHAPGTLQLGDSGAEVKWLQTRLHQLGVYNGPINSKFDAATQAAVAAFQAKTHASDPAGVVGRSTKTALIAAGSKPTLMGQVPNLPGGPLGGDKHHRGNNPADVKRLQQALAVALNTNLKATGQFDLDTFGAVVQYQGAMHMTPDGLVNGTVWAALQQGRISG</sequence>
<dbReference type="InterPro" id="IPR036366">
    <property type="entry name" value="PGBDSf"/>
</dbReference>
<evidence type="ECO:0000256" key="2">
    <source>
        <dbReference type="SAM" id="Phobius"/>
    </source>
</evidence>
<keyword evidence="2" id="KW-0472">Membrane</keyword>
<evidence type="ECO:0000256" key="1">
    <source>
        <dbReference type="SAM" id="MobiDB-lite"/>
    </source>
</evidence>
<evidence type="ECO:0000259" key="3">
    <source>
        <dbReference type="Pfam" id="PF01471"/>
    </source>
</evidence>
<keyword evidence="2" id="KW-0812">Transmembrane</keyword>
<dbReference type="AlphaFoldDB" id="C7QJC2"/>
<organism evidence="4 5">
    <name type="scientific">Catenulispora acidiphila (strain DSM 44928 / JCM 14897 / NBRC 102108 / NRRL B-24433 / ID139908)</name>
    <dbReference type="NCBI Taxonomy" id="479433"/>
    <lineage>
        <taxon>Bacteria</taxon>
        <taxon>Bacillati</taxon>
        <taxon>Actinomycetota</taxon>
        <taxon>Actinomycetes</taxon>
        <taxon>Catenulisporales</taxon>
        <taxon>Catenulisporaceae</taxon>
        <taxon>Catenulispora</taxon>
    </lineage>
</organism>
<feature type="compositionally biased region" description="Polar residues" evidence="1">
    <location>
        <begin position="9"/>
        <end position="29"/>
    </location>
</feature>
<dbReference type="InParanoid" id="C7QJC2"/>
<feature type="region of interest" description="Disordered" evidence="1">
    <location>
        <begin position="152"/>
        <end position="206"/>
    </location>
</feature>
<dbReference type="KEGG" id="cai:Caci_0311"/>
<name>C7QJC2_CATAD</name>